<gene>
    <name evidence="2" type="ORF">GCM10009799_19720</name>
</gene>
<dbReference type="InterPro" id="IPR029046">
    <property type="entry name" value="LolA/LolB/LppX"/>
</dbReference>
<name>A0ABN2SWH7_9ACTN</name>
<evidence type="ECO:0000313" key="2">
    <source>
        <dbReference type="EMBL" id="GAA1993810.1"/>
    </source>
</evidence>
<organism evidence="2 3">
    <name type="scientific">Nocardiopsis rhodophaea</name>
    <dbReference type="NCBI Taxonomy" id="280238"/>
    <lineage>
        <taxon>Bacteria</taxon>
        <taxon>Bacillati</taxon>
        <taxon>Actinomycetota</taxon>
        <taxon>Actinomycetes</taxon>
        <taxon>Streptosporangiales</taxon>
        <taxon>Nocardiopsidaceae</taxon>
        <taxon>Nocardiopsis</taxon>
    </lineage>
</organism>
<dbReference type="Proteomes" id="UP001501585">
    <property type="component" value="Unassembled WGS sequence"/>
</dbReference>
<sequence length="374" mass="40883">MTTGGLRQFPMLTDDRRCGERSRGRWRGGRRLRAAGRFDSGSVALRSQLADKPGYASVSTHLGGIMGYAASLRPHVPRSWVSPTSERKPNNAVRSRIPALVAAGGLALVTSACGGGAAEDTPEKTHEAEPQQESAADKKPGDIFSLFGEKTAELDNYRVDVEMTMEDEDIGTFHPSFSYQVMDDPEATRMEVDLGEEFAAAMVEAMGGQEPPGGLDALTRTTLVYVGDDIYVKNDHGLHGDAPWVRSTTESREDMPDFEIDDFVELTEALAGVEDVKDSGTEEVNGQETTKFTGSLTQESIDATEDADQRETLKELFDGDIEGELVFNVWADEDSVPHRITLKDDEVDMEMEFSEIGEVSFDIPADDQIGEMQA</sequence>
<evidence type="ECO:0000256" key="1">
    <source>
        <dbReference type="SAM" id="MobiDB-lite"/>
    </source>
</evidence>
<accession>A0ABN2SWH7</accession>
<dbReference type="EMBL" id="BAAAPC010000007">
    <property type="protein sequence ID" value="GAA1993810.1"/>
    <property type="molecule type" value="Genomic_DNA"/>
</dbReference>
<evidence type="ECO:0000313" key="3">
    <source>
        <dbReference type="Proteomes" id="UP001501585"/>
    </source>
</evidence>
<dbReference type="SUPFAM" id="SSF89392">
    <property type="entry name" value="Prokaryotic lipoproteins and lipoprotein localization factors"/>
    <property type="match status" value="1"/>
</dbReference>
<feature type="compositionally biased region" description="Basic and acidic residues" evidence="1">
    <location>
        <begin position="121"/>
        <end position="141"/>
    </location>
</feature>
<proteinExistence type="predicted"/>
<comment type="caution">
    <text evidence="2">The sequence shown here is derived from an EMBL/GenBank/DDBJ whole genome shotgun (WGS) entry which is preliminary data.</text>
</comment>
<dbReference type="Gene3D" id="2.50.20.20">
    <property type="match status" value="1"/>
</dbReference>
<keyword evidence="3" id="KW-1185">Reference proteome</keyword>
<reference evidence="2 3" key="1">
    <citation type="journal article" date="2019" name="Int. J. Syst. Evol. Microbiol.">
        <title>The Global Catalogue of Microorganisms (GCM) 10K type strain sequencing project: providing services to taxonomists for standard genome sequencing and annotation.</title>
        <authorList>
            <consortium name="The Broad Institute Genomics Platform"/>
            <consortium name="The Broad Institute Genome Sequencing Center for Infectious Disease"/>
            <person name="Wu L."/>
            <person name="Ma J."/>
        </authorList>
    </citation>
    <scope>NUCLEOTIDE SEQUENCE [LARGE SCALE GENOMIC DNA]</scope>
    <source>
        <strain evidence="2 3">JCM 15313</strain>
    </source>
</reference>
<protein>
    <recommendedName>
        <fullName evidence="4">Lipoprotein</fullName>
    </recommendedName>
</protein>
<feature type="region of interest" description="Disordered" evidence="1">
    <location>
        <begin position="114"/>
        <end position="141"/>
    </location>
</feature>
<evidence type="ECO:0008006" key="4">
    <source>
        <dbReference type="Google" id="ProtNLM"/>
    </source>
</evidence>